<dbReference type="OrthoDB" id="2256270at2759"/>
<dbReference type="Proteomes" id="UP000271241">
    <property type="component" value="Unassembled WGS sequence"/>
</dbReference>
<organism evidence="2 3">
    <name type="scientific">Thamnocephalis sphaerospora</name>
    <dbReference type="NCBI Taxonomy" id="78915"/>
    <lineage>
        <taxon>Eukaryota</taxon>
        <taxon>Fungi</taxon>
        <taxon>Fungi incertae sedis</taxon>
        <taxon>Zoopagomycota</taxon>
        <taxon>Zoopagomycotina</taxon>
        <taxon>Zoopagomycetes</taxon>
        <taxon>Zoopagales</taxon>
        <taxon>Sigmoideomycetaceae</taxon>
        <taxon>Thamnocephalis</taxon>
    </lineage>
</organism>
<accession>A0A4P9XHQ8</accession>
<proteinExistence type="predicted"/>
<name>A0A4P9XHQ8_9FUNG</name>
<evidence type="ECO:0000256" key="1">
    <source>
        <dbReference type="SAM" id="Phobius"/>
    </source>
</evidence>
<keyword evidence="1" id="KW-1133">Transmembrane helix</keyword>
<sequence length="335" mass="37505">MSFGEHVDTKSILADGWEGNAAHQWGIPLYPLGELGMAEYQALAQDDLQETRKRSIGIFVHLLLNSTLGYIFVRNITRTVSMIRQRPDLLASWCCLIQALFGLVYAIAVALFSTAAELSCRRMIWIAAVGLTVSPICVGAALLQKAYMVHSSNKWLLVAGIVLLFPQPYFTYLSWTSPATIVAGVGCLVIYPQEMPWVKLALDAPINILFSAAFIVVIYRQYRRFGSSAWARLMRNGIQTMCLIVLSNVVCMLGVAFNLAGLFSELFFALDWLITSTLLVYHCATMANMRIETRDRKRSPSTDFYMRTSVVYTRSENLDDPTKYGPLSSKLHAKM</sequence>
<feature type="transmembrane region" description="Helical" evidence="1">
    <location>
        <begin position="56"/>
        <end position="77"/>
    </location>
</feature>
<keyword evidence="1" id="KW-0812">Transmembrane</keyword>
<keyword evidence="3" id="KW-1185">Reference proteome</keyword>
<feature type="transmembrane region" description="Helical" evidence="1">
    <location>
        <begin position="266"/>
        <end position="289"/>
    </location>
</feature>
<gene>
    <name evidence="2" type="ORF">THASP1DRAFT_26300</name>
</gene>
<feature type="transmembrane region" description="Helical" evidence="1">
    <location>
        <begin position="240"/>
        <end position="260"/>
    </location>
</feature>
<feature type="transmembrane region" description="Helical" evidence="1">
    <location>
        <begin position="155"/>
        <end position="175"/>
    </location>
</feature>
<reference evidence="3" key="1">
    <citation type="journal article" date="2018" name="Nat. Microbiol.">
        <title>Leveraging single-cell genomics to expand the fungal tree of life.</title>
        <authorList>
            <person name="Ahrendt S.R."/>
            <person name="Quandt C.A."/>
            <person name="Ciobanu D."/>
            <person name="Clum A."/>
            <person name="Salamov A."/>
            <person name="Andreopoulos B."/>
            <person name="Cheng J.F."/>
            <person name="Woyke T."/>
            <person name="Pelin A."/>
            <person name="Henrissat B."/>
            <person name="Reynolds N.K."/>
            <person name="Benny G.L."/>
            <person name="Smith M.E."/>
            <person name="James T.Y."/>
            <person name="Grigoriev I.V."/>
        </authorList>
    </citation>
    <scope>NUCLEOTIDE SEQUENCE [LARGE SCALE GENOMIC DNA]</scope>
    <source>
        <strain evidence="3">RSA 1356</strain>
    </source>
</reference>
<dbReference type="AlphaFoldDB" id="A0A4P9XHQ8"/>
<evidence type="ECO:0000313" key="2">
    <source>
        <dbReference type="EMBL" id="RKP05157.1"/>
    </source>
</evidence>
<feature type="transmembrane region" description="Helical" evidence="1">
    <location>
        <begin position="89"/>
        <end position="112"/>
    </location>
</feature>
<feature type="transmembrane region" description="Helical" evidence="1">
    <location>
        <begin position="124"/>
        <end position="143"/>
    </location>
</feature>
<feature type="transmembrane region" description="Helical" evidence="1">
    <location>
        <begin position="200"/>
        <end position="219"/>
    </location>
</feature>
<dbReference type="EMBL" id="KZ993240">
    <property type="protein sequence ID" value="RKP05157.1"/>
    <property type="molecule type" value="Genomic_DNA"/>
</dbReference>
<protein>
    <submittedName>
        <fullName evidence="2">Uncharacterized protein</fullName>
    </submittedName>
</protein>
<keyword evidence="1" id="KW-0472">Membrane</keyword>
<evidence type="ECO:0000313" key="3">
    <source>
        <dbReference type="Proteomes" id="UP000271241"/>
    </source>
</evidence>